<evidence type="ECO:0000313" key="7">
    <source>
        <dbReference type="EMBL" id="RCL75329.1"/>
    </source>
</evidence>
<dbReference type="PANTHER" id="PTHR10556">
    <property type="entry name" value="3-OXO-5-ALPHA-STEROID 4-DEHYDROGENASE"/>
    <property type="match status" value="1"/>
</dbReference>
<comment type="caution">
    <text evidence="7">The sequence shown here is derived from an EMBL/GenBank/DDBJ whole genome shotgun (WGS) entry which is preliminary data.</text>
</comment>
<evidence type="ECO:0000259" key="6">
    <source>
        <dbReference type="Pfam" id="PF02544"/>
    </source>
</evidence>
<sequence length="277" mass="32009">MIEVIIVMEWFGTLKTLELESYNTFLIYWFIACVLNAIYLHKSKELPLSNRIESQGMGVLGSIDKKTGWVLMEIPVLLVVGYFFLQNQTGLDVSSLMSVSGIMVAFFVVHYFNRAVIYPQRIKVAGKTMPVYTMLTSMVFYIVNGYLIGHYFGQLREYPIEWLYDPRFLIGVALFLFGFFVNIHSDNILINLRDEDEAGYKIPHGGFFKHVSCPNYMGECIEWIGFAIMTWSSIGFVYAAWVVLPLFIQARVTHQWYVDQFGDSYPKDRKAIIPSWV</sequence>
<proteinExistence type="predicted"/>
<reference evidence="7 8" key="1">
    <citation type="journal article" date="2018" name="Microbiome">
        <title>Fine metagenomic profile of the Mediterranean stratified and mixed water columns revealed by assembly and recruitment.</title>
        <authorList>
            <person name="Haro-Moreno J.M."/>
            <person name="Lopez-Perez M."/>
            <person name="De La Torre J.R."/>
            <person name="Picazo A."/>
            <person name="Camacho A."/>
            <person name="Rodriguez-Valera F."/>
        </authorList>
    </citation>
    <scope>NUCLEOTIDE SEQUENCE [LARGE SCALE GENOMIC DNA]</scope>
    <source>
        <strain evidence="7">MED-G55</strain>
    </source>
</reference>
<dbReference type="FunFam" id="1.20.120.1630:FF:000014">
    <property type="entry name" value="Steroid 5-alpha reductase, putative"/>
    <property type="match status" value="1"/>
</dbReference>
<dbReference type="InterPro" id="IPR039357">
    <property type="entry name" value="SRD5A/TECR"/>
</dbReference>
<evidence type="ECO:0000256" key="2">
    <source>
        <dbReference type="ARBA" id="ARBA00022692"/>
    </source>
</evidence>
<protein>
    <submittedName>
        <fullName evidence="7">DUF1295 domain-containing protein</fullName>
    </submittedName>
</protein>
<dbReference type="PANTHER" id="PTHR10556:SF35">
    <property type="entry name" value="3-OXO-5-ALPHA-STEROID 4-DEHYDROGENASE FAMILY PROTEIN"/>
    <property type="match status" value="1"/>
</dbReference>
<feature type="transmembrane region" description="Helical" evidence="5">
    <location>
        <begin position="223"/>
        <end position="248"/>
    </location>
</feature>
<feature type="transmembrane region" description="Helical" evidence="5">
    <location>
        <begin position="168"/>
        <end position="185"/>
    </location>
</feature>
<feature type="transmembrane region" description="Helical" evidence="5">
    <location>
        <begin position="67"/>
        <end position="85"/>
    </location>
</feature>
<feature type="transmembrane region" description="Helical" evidence="5">
    <location>
        <begin position="22"/>
        <end position="41"/>
    </location>
</feature>
<dbReference type="AlphaFoldDB" id="A0A368DU35"/>
<dbReference type="PROSITE" id="PS50244">
    <property type="entry name" value="S5A_REDUCTASE"/>
    <property type="match status" value="1"/>
</dbReference>
<evidence type="ECO:0000313" key="8">
    <source>
        <dbReference type="Proteomes" id="UP000252132"/>
    </source>
</evidence>
<evidence type="ECO:0000256" key="5">
    <source>
        <dbReference type="SAM" id="Phobius"/>
    </source>
</evidence>
<dbReference type="EMBL" id="QOQF01000035">
    <property type="protein sequence ID" value="RCL75329.1"/>
    <property type="molecule type" value="Genomic_DNA"/>
</dbReference>
<feature type="domain" description="3-oxo-5-alpha-steroid 4-dehydrogenase C-terminal" evidence="6">
    <location>
        <begin position="127"/>
        <end position="274"/>
    </location>
</feature>
<dbReference type="InterPro" id="IPR001104">
    <property type="entry name" value="3-oxo-5_a-steroid_4-DH_C"/>
</dbReference>
<dbReference type="GO" id="GO:0006629">
    <property type="term" value="P:lipid metabolic process"/>
    <property type="evidence" value="ECO:0007669"/>
    <property type="project" value="InterPro"/>
</dbReference>
<gene>
    <name evidence="7" type="ORF">DBW69_06425</name>
</gene>
<organism evidence="7 8">
    <name type="scientific">PS1 clade bacterium</name>
    <dbReference type="NCBI Taxonomy" id="2175152"/>
    <lineage>
        <taxon>Bacteria</taxon>
        <taxon>Pseudomonadati</taxon>
        <taxon>Pseudomonadota</taxon>
        <taxon>Alphaproteobacteria</taxon>
        <taxon>PS1 clade</taxon>
    </lineage>
</organism>
<dbReference type="Pfam" id="PF02544">
    <property type="entry name" value="Steroid_dh"/>
    <property type="match status" value="1"/>
</dbReference>
<comment type="subcellular location">
    <subcellularLocation>
        <location evidence="1">Membrane</location>
        <topology evidence="1">Multi-pass membrane protein</topology>
    </subcellularLocation>
</comment>
<feature type="transmembrane region" description="Helical" evidence="5">
    <location>
        <begin position="129"/>
        <end position="148"/>
    </location>
</feature>
<dbReference type="GO" id="GO:0016627">
    <property type="term" value="F:oxidoreductase activity, acting on the CH-CH group of donors"/>
    <property type="evidence" value="ECO:0007669"/>
    <property type="project" value="InterPro"/>
</dbReference>
<evidence type="ECO:0000256" key="3">
    <source>
        <dbReference type="ARBA" id="ARBA00022989"/>
    </source>
</evidence>
<keyword evidence="4 5" id="KW-0472">Membrane</keyword>
<feature type="transmembrane region" description="Helical" evidence="5">
    <location>
        <begin position="97"/>
        <end position="117"/>
    </location>
</feature>
<dbReference type="GO" id="GO:0016020">
    <property type="term" value="C:membrane"/>
    <property type="evidence" value="ECO:0007669"/>
    <property type="project" value="UniProtKB-SubCell"/>
</dbReference>
<keyword evidence="3 5" id="KW-1133">Transmembrane helix</keyword>
<keyword evidence="2 5" id="KW-0812">Transmembrane</keyword>
<evidence type="ECO:0000256" key="1">
    <source>
        <dbReference type="ARBA" id="ARBA00004141"/>
    </source>
</evidence>
<accession>A0A368DU35</accession>
<name>A0A368DU35_9PROT</name>
<dbReference type="Gene3D" id="1.20.120.1630">
    <property type="match status" value="1"/>
</dbReference>
<evidence type="ECO:0000256" key="4">
    <source>
        <dbReference type="ARBA" id="ARBA00023136"/>
    </source>
</evidence>
<dbReference type="Proteomes" id="UP000252132">
    <property type="component" value="Unassembled WGS sequence"/>
</dbReference>